<evidence type="ECO:0000256" key="7">
    <source>
        <dbReference type="PIRNR" id="PIRNR037091"/>
    </source>
</evidence>
<dbReference type="Gene3D" id="2.60.40.1230">
    <property type="match status" value="1"/>
</dbReference>
<dbReference type="InterPro" id="IPR016024">
    <property type="entry name" value="ARM-type_fold"/>
</dbReference>
<comment type="caution">
    <text evidence="10">The sequence shown here is derived from an EMBL/GenBank/DDBJ whole genome shotgun (WGS) entry which is preliminary data.</text>
</comment>
<evidence type="ECO:0000256" key="8">
    <source>
        <dbReference type="PIRSR" id="PIRSR037091-1"/>
    </source>
</evidence>
<gene>
    <name evidence="10" type="ORF">DIURU_005639</name>
</gene>
<dbReference type="PANTHER" id="PTHR22780">
    <property type="entry name" value="ADAPTIN, ALPHA/GAMMA/EPSILON"/>
    <property type="match status" value="1"/>
</dbReference>
<evidence type="ECO:0000256" key="5">
    <source>
        <dbReference type="ARBA" id="ARBA00023136"/>
    </source>
</evidence>
<accession>A0A642UC88</accession>
<dbReference type="InterPro" id="IPR012295">
    <property type="entry name" value="TBP_dom_sf"/>
</dbReference>
<dbReference type="InterPro" id="IPR050840">
    <property type="entry name" value="Adaptor_Complx_Large_Subunit"/>
</dbReference>
<protein>
    <recommendedName>
        <fullName evidence="7">AP-2 complex subunit alpha</fullName>
    </recommendedName>
</protein>
<dbReference type="GO" id="GO:0006886">
    <property type="term" value="P:intracellular protein transport"/>
    <property type="evidence" value="ECO:0007669"/>
    <property type="project" value="UniProtKB-UniRule"/>
</dbReference>
<dbReference type="SUPFAM" id="SSF48371">
    <property type="entry name" value="ARM repeat"/>
    <property type="match status" value="1"/>
</dbReference>
<dbReference type="SUPFAM" id="SSF55711">
    <property type="entry name" value="Subdomain of clathrin and coatomer appendage domain"/>
    <property type="match status" value="1"/>
</dbReference>
<dbReference type="Pfam" id="PF02296">
    <property type="entry name" value="Alpha_adaptin_C"/>
    <property type="match status" value="1"/>
</dbReference>
<dbReference type="GO" id="GO:0072583">
    <property type="term" value="P:clathrin-dependent endocytosis"/>
    <property type="evidence" value="ECO:0007669"/>
    <property type="project" value="InterPro"/>
</dbReference>
<dbReference type="GO" id="GO:0035615">
    <property type="term" value="F:clathrin adaptor activity"/>
    <property type="evidence" value="ECO:0007669"/>
    <property type="project" value="InterPro"/>
</dbReference>
<evidence type="ECO:0000313" key="10">
    <source>
        <dbReference type="EMBL" id="KAA8896627.1"/>
    </source>
</evidence>
<keyword evidence="5 7" id="KW-0472">Membrane</keyword>
<name>A0A642UC88_DIURU</name>
<comment type="function">
    <text evidence="7">Adaptins are components of the adaptor complexes which link clathrin to receptors in coated vesicles. Clathrin-associated protein complexes are believed to interact with the cytoplasmic tails of membrane proteins, leading to their selection and concentration.</text>
</comment>
<evidence type="ECO:0000256" key="4">
    <source>
        <dbReference type="ARBA" id="ARBA00022927"/>
    </source>
</evidence>
<dbReference type="Pfam" id="PF01602">
    <property type="entry name" value="Adaptin_N"/>
    <property type="match status" value="1"/>
</dbReference>
<evidence type="ECO:0000256" key="6">
    <source>
        <dbReference type="ARBA" id="ARBA00023176"/>
    </source>
</evidence>
<feature type="binding site" evidence="8">
    <location>
        <position position="46"/>
    </location>
    <ligand>
        <name>a 1,2-diacyl-sn-glycero-3-phospho-(1D-myo-inositol-3,4,5-trisphosphate)</name>
        <dbReference type="ChEBI" id="CHEBI:57836"/>
    </ligand>
</feature>
<dbReference type="OrthoDB" id="28053at2759"/>
<dbReference type="SUPFAM" id="SSF49348">
    <property type="entry name" value="Clathrin adaptor appendage domain"/>
    <property type="match status" value="1"/>
</dbReference>
<dbReference type="GeneID" id="54784290"/>
<dbReference type="InterPro" id="IPR008152">
    <property type="entry name" value="Clathrin_a/b/g-adaptin_app_Ig"/>
</dbReference>
<organism evidence="10 11">
    <name type="scientific">Diutina rugosa</name>
    <name type="common">Yeast</name>
    <name type="synonym">Candida rugosa</name>
    <dbReference type="NCBI Taxonomy" id="5481"/>
    <lineage>
        <taxon>Eukaryota</taxon>
        <taxon>Fungi</taxon>
        <taxon>Dikarya</taxon>
        <taxon>Ascomycota</taxon>
        <taxon>Saccharomycotina</taxon>
        <taxon>Pichiomycetes</taxon>
        <taxon>Debaryomycetaceae</taxon>
        <taxon>Diutina</taxon>
    </lineage>
</organism>
<dbReference type="InterPro" id="IPR002553">
    <property type="entry name" value="Clathrin/coatomer_adapt-like_N"/>
</dbReference>
<keyword evidence="2 7" id="KW-0813">Transport</keyword>
<dbReference type="PIRSF" id="PIRSF037091">
    <property type="entry name" value="AP2_complex_alpha"/>
    <property type="match status" value="1"/>
</dbReference>
<dbReference type="InterPro" id="IPR003164">
    <property type="entry name" value="Clathrin_a-adaptin_app_sub_C"/>
</dbReference>
<dbReference type="InterPro" id="IPR009028">
    <property type="entry name" value="Coatomer/calthrin_app_sub_C"/>
</dbReference>
<dbReference type="RefSeq" id="XP_034009487.1">
    <property type="nucleotide sequence ID" value="XM_034158643.1"/>
</dbReference>
<dbReference type="EMBL" id="SWFT01000163">
    <property type="protein sequence ID" value="KAA8896627.1"/>
    <property type="molecule type" value="Genomic_DNA"/>
</dbReference>
<evidence type="ECO:0000259" key="9">
    <source>
        <dbReference type="SMART" id="SM00809"/>
    </source>
</evidence>
<dbReference type="InterPro" id="IPR013041">
    <property type="entry name" value="Clathrin_app_Ig-like_sf"/>
</dbReference>
<keyword evidence="6 7" id="KW-0168">Coated pit</keyword>
<feature type="binding site" evidence="8">
    <location>
        <position position="38"/>
    </location>
    <ligand>
        <name>a 1,2-diacyl-sn-glycero-3-phospho-(1D-myo-inositol-3,4,5-trisphosphate)</name>
        <dbReference type="ChEBI" id="CHEBI:57836"/>
    </ligand>
</feature>
<dbReference type="Gene3D" id="1.25.10.10">
    <property type="entry name" value="Leucine-rich Repeat Variant"/>
    <property type="match status" value="1"/>
</dbReference>
<reference evidence="10 11" key="1">
    <citation type="submission" date="2019-07" db="EMBL/GenBank/DDBJ databases">
        <title>Genome assembly of two rare yeast pathogens: Diutina rugosa and Trichomonascus ciferrii.</title>
        <authorList>
            <person name="Mixao V."/>
            <person name="Saus E."/>
            <person name="Hansen A."/>
            <person name="Lass-Flor C."/>
            <person name="Gabaldon T."/>
        </authorList>
    </citation>
    <scope>NUCLEOTIDE SEQUENCE [LARGE SCALE GENOMIC DNA]</scope>
    <source>
        <strain evidence="10 11">CBS 613</strain>
    </source>
</reference>
<dbReference type="VEuPathDB" id="FungiDB:DIURU_005639"/>
<dbReference type="Proteomes" id="UP000449547">
    <property type="component" value="Unassembled WGS sequence"/>
</dbReference>
<dbReference type="InterPro" id="IPR011989">
    <property type="entry name" value="ARM-like"/>
</dbReference>
<dbReference type="SMART" id="SM00809">
    <property type="entry name" value="Alpha_adaptinC2"/>
    <property type="match status" value="1"/>
</dbReference>
<comment type="subcellular location">
    <subcellularLocation>
        <location evidence="1">Membrane</location>
        <location evidence="1">Coated pit</location>
        <topology evidence="1">Peripheral membrane protein</topology>
        <orientation evidence="1">Cytoplasmic side</orientation>
    </subcellularLocation>
</comment>
<keyword evidence="11" id="KW-1185">Reference proteome</keyword>
<keyword evidence="3 7" id="KW-0254">Endocytosis</keyword>
<dbReference type="OMA" id="PVLMHRY"/>
<evidence type="ECO:0000313" key="11">
    <source>
        <dbReference type="Proteomes" id="UP000449547"/>
    </source>
</evidence>
<evidence type="ECO:0000256" key="2">
    <source>
        <dbReference type="ARBA" id="ARBA00022448"/>
    </source>
</evidence>
<sequence>MAPQMKGLTQFIADLRNAKDTEEEQRRINLEINNIHSKFSGKVNSYDRKKYLCKLMYIYLLGYTDQVDVGVRESFQLLSSSNYSEKQLGYLAVQVLQPYRQGRVKDFLVTQMEQMHSILLRDLKSDSEPINCLAINHIASHYRVNDGTTIGQNDDTAPLWQELVDIIYSYCTSPISTPIIKSKAALALNSLLKVFPGLQNNWIPRLLTLLDNPDINVMTSSIPLVEMLITQEPRYIRSILPSISRRLYAIIVEQKCPEDFFYYNTPAPWLVIKLLQLLERLFVSQKPDGTPMLSIVDFDHTVLGELRAIVAQSIQNAGQPARGLPNRNSQSAILFQSVSLAVFLDASPDAIDGAVAALLGLIDSQDTNTKYLAIDALIKLTRRSTGLESRFDSRMPQIFQLLYDKDVSVRRKALDLICTVCHAETAPNIVGKLLDYFPYGDFSIKQELALKIAVVAETFATDTTWYVSTMLRLLSIGGGYNANGNSFISHEVWERIVQIVVNNEELQPKTTKLVVSLLKNPITRTNTDPKKAPPPPTGTPESLVKVAAVVLGEFCNTVDPEQSFRVLYDHYFKVSLVTRAMLLTTFLKYLVKFPDADFIADIVDLFEVETMSLDLEIQTRAHEYLMLATQPSQEFKRHVVRPLPVFVQEESPLYKRLGLDARRPGARANAVAAAAARGAVEAPNNVVNSGLTPGWQAGYSRMLHYDAGIFFENQLVKILYRIVKDHHQITYKFSVINNAGKSANTVINGFTLLSIDPQCDNINPSYVITTTESPDATISTKTSMEHVVKIRHIVENNQSPRMTITFTCGGSFNQLNLKIPVTLLRSLSSGGMQISLDEFNIRWSQIGSQLGPDAGERVTEATIPHRCNSSNIVRLLTRLGFAVVQGSPDDAMPIEVYGAGILNTSSSNYGLLCKLTSIGVDGKTFRIAVRCTGGGVAEIIADSLREVLMAQ</sequence>
<dbReference type="AlphaFoldDB" id="A0A642UC88"/>
<dbReference type="Gene3D" id="3.30.310.10">
    <property type="entry name" value="TATA-Binding Protein"/>
    <property type="match status" value="1"/>
</dbReference>
<comment type="similarity">
    <text evidence="7">Belongs to the adaptor complexes large subunit family.</text>
</comment>
<keyword evidence="4 7" id="KW-0653">Protein transport</keyword>
<feature type="domain" description="Clathrin adaptor alpha/beta/gamma-adaptin appendage Ig-like subdomain" evidence="9">
    <location>
        <begin position="700"/>
        <end position="820"/>
    </location>
</feature>
<proteinExistence type="inferred from homology"/>
<feature type="binding site" evidence="8">
    <location>
        <begin position="50"/>
        <end position="54"/>
    </location>
    <ligand>
        <name>a 1,2-diacyl-sn-glycero-3-phospho-(1D-myo-inositol-3,4,5-trisphosphate)</name>
        <dbReference type="ChEBI" id="CHEBI:57836"/>
    </ligand>
</feature>
<dbReference type="GO" id="GO:0030122">
    <property type="term" value="C:AP-2 adaptor complex"/>
    <property type="evidence" value="ECO:0007669"/>
    <property type="project" value="InterPro"/>
</dbReference>
<dbReference type="InterPro" id="IPR017104">
    <property type="entry name" value="AP2_complex_asu"/>
</dbReference>
<evidence type="ECO:0000256" key="1">
    <source>
        <dbReference type="ARBA" id="ARBA00004277"/>
    </source>
</evidence>
<evidence type="ECO:0000256" key="3">
    <source>
        <dbReference type="ARBA" id="ARBA00022583"/>
    </source>
</evidence>